<comment type="caution">
    <text evidence="2">The sequence shown here is derived from an EMBL/GenBank/DDBJ whole genome shotgun (WGS) entry which is preliminary data.</text>
</comment>
<accession>A0AAV8T8X9</accession>
<keyword evidence="3" id="KW-1185">Reference proteome</keyword>
<feature type="region of interest" description="Disordered" evidence="1">
    <location>
        <begin position="1"/>
        <end position="71"/>
    </location>
</feature>
<protein>
    <submittedName>
        <fullName evidence="2">Uncharacterized protein</fullName>
    </submittedName>
</protein>
<dbReference type="EMBL" id="JAIWQS010000006">
    <property type="protein sequence ID" value="KAJ8763078.1"/>
    <property type="molecule type" value="Genomic_DNA"/>
</dbReference>
<evidence type="ECO:0000313" key="3">
    <source>
        <dbReference type="Proteomes" id="UP001159364"/>
    </source>
</evidence>
<name>A0AAV8T8X9_9ROSI</name>
<evidence type="ECO:0000313" key="2">
    <source>
        <dbReference type="EMBL" id="KAJ8763078.1"/>
    </source>
</evidence>
<organism evidence="2 3">
    <name type="scientific">Erythroxylum novogranatense</name>
    <dbReference type="NCBI Taxonomy" id="1862640"/>
    <lineage>
        <taxon>Eukaryota</taxon>
        <taxon>Viridiplantae</taxon>
        <taxon>Streptophyta</taxon>
        <taxon>Embryophyta</taxon>
        <taxon>Tracheophyta</taxon>
        <taxon>Spermatophyta</taxon>
        <taxon>Magnoliopsida</taxon>
        <taxon>eudicotyledons</taxon>
        <taxon>Gunneridae</taxon>
        <taxon>Pentapetalae</taxon>
        <taxon>rosids</taxon>
        <taxon>fabids</taxon>
        <taxon>Malpighiales</taxon>
        <taxon>Erythroxylaceae</taxon>
        <taxon>Erythroxylum</taxon>
    </lineage>
</organism>
<sequence length="95" mass="9428">MAKKKPKGSGVKMFKESSPSSPGQPPGEAPPAAASSAGITLVPSRAPSAGPKQSKVSLKTGGGFSSSPYDCESCGGCGGFRSRCSTSSGFGHTLY</sequence>
<dbReference type="AlphaFoldDB" id="A0AAV8T8X9"/>
<reference evidence="2 3" key="1">
    <citation type="submission" date="2021-09" db="EMBL/GenBank/DDBJ databases">
        <title>Genomic insights and catalytic innovation underlie evolution of tropane alkaloids biosynthesis.</title>
        <authorList>
            <person name="Wang Y.-J."/>
            <person name="Tian T."/>
            <person name="Huang J.-P."/>
            <person name="Huang S.-X."/>
        </authorList>
    </citation>
    <scope>NUCLEOTIDE SEQUENCE [LARGE SCALE GENOMIC DNA]</scope>
    <source>
        <strain evidence="2">KIB-2018</strain>
        <tissue evidence="2">Leaf</tissue>
    </source>
</reference>
<gene>
    <name evidence="2" type="ORF">K2173_023283</name>
</gene>
<evidence type="ECO:0000256" key="1">
    <source>
        <dbReference type="SAM" id="MobiDB-lite"/>
    </source>
</evidence>
<dbReference type="Proteomes" id="UP001159364">
    <property type="component" value="Linkage Group LG06"/>
</dbReference>
<proteinExistence type="predicted"/>